<gene>
    <name evidence="2" type="primary">LgM4147LRVhigh.16.00590.00350</name>
    <name evidence="2" type="ORF">BN36_1617020</name>
</gene>
<feature type="compositionally biased region" description="Polar residues" evidence="1">
    <location>
        <begin position="58"/>
        <end position="70"/>
    </location>
</feature>
<dbReference type="AlphaFoldDB" id="A0A1E1ISL8"/>
<feature type="region of interest" description="Disordered" evidence="1">
    <location>
        <begin position="1"/>
        <end position="22"/>
    </location>
</feature>
<sequence>MLCISSQQSQDRSPPVALGAASPSMLDEHEGREAAFGYDLKNFCATEVPDEAPHSSDDSATVESTEETTPAGSGYFACFRRPFHRRRSVAKTAAPAVAAQSTGTTAQQLSTPTTNYGELGCKLLLWERELRHQLVRHEQEELTQMVWSVEKMLLPVMEALRYVNTLSVAQEEVVWRWTIRNDYYHFLLGVTQLQEVLHRRSLSFAEEPRDRKEIENVEVPHWIAARRLQVTRETQESAAAKEEERERRLAHFSFIQQQLYQIFLLGEEEQADRMDVERLQRLYAGSILEAMAKVYRHVRLCQLRYEAMGLELQPEVTRDLVADEALHRALLRQDQALGFKKMQADEIRNYLASSRQELLNRRVEEG</sequence>
<organism evidence="2">
    <name type="scientific">Leishmania guyanensis</name>
    <dbReference type="NCBI Taxonomy" id="5670"/>
    <lineage>
        <taxon>Eukaryota</taxon>
        <taxon>Discoba</taxon>
        <taxon>Euglenozoa</taxon>
        <taxon>Kinetoplastea</taxon>
        <taxon>Metakinetoplastina</taxon>
        <taxon>Trypanosomatida</taxon>
        <taxon>Trypanosomatidae</taxon>
        <taxon>Leishmaniinae</taxon>
        <taxon>Leishmania</taxon>
        <taxon>Leishmania guyanensis species complex</taxon>
    </lineage>
</organism>
<dbReference type="EMBL" id="CALQ01000492">
    <property type="protein sequence ID" value="CCM14195.1"/>
    <property type="molecule type" value="Genomic_DNA"/>
</dbReference>
<reference evidence="2" key="1">
    <citation type="submission" date="2012-08" db="EMBL/GenBank/DDBJ databases">
        <title>Comparative genomics of metastatic and non-metastatic Leishmania guyanensis provides insights into polygenic factors involved in Leishmania RNA virus infection.</title>
        <authorList>
            <person name="Smith D."/>
            <person name="Hertz-Fowler C."/>
            <person name="Martin R."/>
            <person name="Dickens N."/>
            <person name="Fasel N."/>
            <person name="Falquet L."/>
            <person name="Beverley S."/>
            <person name="Zangger H."/>
            <person name="Calderon-Copete S."/>
            <person name="Mottram J."/>
            <person name="Xenarios I."/>
        </authorList>
    </citation>
    <scope>NUCLEOTIDE SEQUENCE</scope>
    <source>
        <strain evidence="2">MHOM/BR/75/M4147/SSU:IR2SAT-LUC</strain>
    </source>
</reference>
<feature type="region of interest" description="Disordered" evidence="1">
    <location>
        <begin position="48"/>
        <end position="70"/>
    </location>
</feature>
<accession>A0A1E1ISL8</accession>
<protein>
    <submittedName>
        <fullName evidence="2">Uncharacterized protein</fullName>
    </submittedName>
</protein>
<evidence type="ECO:0000256" key="1">
    <source>
        <dbReference type="SAM" id="MobiDB-lite"/>
    </source>
</evidence>
<name>A0A1E1ISL8_LEIGU</name>
<feature type="compositionally biased region" description="Polar residues" evidence="1">
    <location>
        <begin position="1"/>
        <end position="12"/>
    </location>
</feature>
<evidence type="ECO:0000313" key="2">
    <source>
        <dbReference type="EMBL" id="CCM14195.1"/>
    </source>
</evidence>
<proteinExistence type="predicted"/>